<feature type="transmembrane region" description="Helical" evidence="6">
    <location>
        <begin position="45"/>
        <end position="67"/>
    </location>
</feature>
<sequence length="86" mass="9749">MHPLLFEIGPVAIRSYGVFVAVGFFTAFSLLYSEAKRKNCYPQKILDLELVILVFGLLGARALHVLVNFDFYAKNIPEIFLIWRGG</sequence>
<dbReference type="InterPro" id="IPR001640">
    <property type="entry name" value="Lgt"/>
</dbReference>
<evidence type="ECO:0000313" key="7">
    <source>
        <dbReference type="EMBL" id="GAG01259.1"/>
    </source>
</evidence>
<keyword evidence="4 6" id="KW-1133">Transmembrane helix</keyword>
<protein>
    <recommendedName>
        <fullName evidence="8">Prolipoprotein diacylglyceryl transferase</fullName>
    </recommendedName>
</protein>
<evidence type="ECO:0008006" key="8">
    <source>
        <dbReference type="Google" id="ProtNLM"/>
    </source>
</evidence>
<dbReference type="GO" id="GO:0005886">
    <property type="term" value="C:plasma membrane"/>
    <property type="evidence" value="ECO:0007669"/>
    <property type="project" value="InterPro"/>
</dbReference>
<evidence type="ECO:0000256" key="1">
    <source>
        <dbReference type="ARBA" id="ARBA00022475"/>
    </source>
</evidence>
<keyword evidence="5 6" id="KW-0472">Membrane</keyword>
<keyword evidence="2" id="KW-0808">Transferase</keyword>
<evidence type="ECO:0000256" key="3">
    <source>
        <dbReference type="ARBA" id="ARBA00022692"/>
    </source>
</evidence>
<keyword evidence="3 6" id="KW-0812">Transmembrane</keyword>
<dbReference type="PANTHER" id="PTHR30589:SF0">
    <property type="entry name" value="PHOSPHATIDYLGLYCEROL--PROLIPOPROTEIN DIACYLGLYCERYL TRANSFERASE"/>
    <property type="match status" value="1"/>
</dbReference>
<accession>X0U670</accession>
<evidence type="ECO:0000256" key="6">
    <source>
        <dbReference type="SAM" id="Phobius"/>
    </source>
</evidence>
<organism evidence="7">
    <name type="scientific">marine sediment metagenome</name>
    <dbReference type="NCBI Taxonomy" id="412755"/>
    <lineage>
        <taxon>unclassified sequences</taxon>
        <taxon>metagenomes</taxon>
        <taxon>ecological metagenomes</taxon>
    </lineage>
</organism>
<evidence type="ECO:0000256" key="4">
    <source>
        <dbReference type="ARBA" id="ARBA00022989"/>
    </source>
</evidence>
<keyword evidence="1" id="KW-1003">Cell membrane</keyword>
<dbReference type="AlphaFoldDB" id="X0U670"/>
<dbReference type="Pfam" id="PF01790">
    <property type="entry name" value="LGT"/>
    <property type="match status" value="1"/>
</dbReference>
<dbReference type="EMBL" id="BARS01022531">
    <property type="protein sequence ID" value="GAG01259.1"/>
    <property type="molecule type" value="Genomic_DNA"/>
</dbReference>
<gene>
    <name evidence="7" type="ORF">S01H1_36013</name>
</gene>
<dbReference type="GO" id="GO:0008961">
    <property type="term" value="F:phosphatidylglycerol-prolipoprotein diacylglyceryl transferase activity"/>
    <property type="evidence" value="ECO:0007669"/>
    <property type="project" value="InterPro"/>
</dbReference>
<comment type="caution">
    <text evidence="7">The sequence shown here is derived from an EMBL/GenBank/DDBJ whole genome shotgun (WGS) entry which is preliminary data.</text>
</comment>
<dbReference type="GO" id="GO:0042158">
    <property type="term" value="P:lipoprotein biosynthetic process"/>
    <property type="evidence" value="ECO:0007669"/>
    <property type="project" value="InterPro"/>
</dbReference>
<evidence type="ECO:0000256" key="2">
    <source>
        <dbReference type="ARBA" id="ARBA00022679"/>
    </source>
</evidence>
<evidence type="ECO:0000256" key="5">
    <source>
        <dbReference type="ARBA" id="ARBA00023136"/>
    </source>
</evidence>
<proteinExistence type="predicted"/>
<reference evidence="7" key="1">
    <citation type="journal article" date="2014" name="Front. Microbiol.">
        <title>High frequency of phylogenetically diverse reductive dehalogenase-homologous genes in deep subseafloor sedimentary metagenomes.</title>
        <authorList>
            <person name="Kawai M."/>
            <person name="Futagami T."/>
            <person name="Toyoda A."/>
            <person name="Takaki Y."/>
            <person name="Nishi S."/>
            <person name="Hori S."/>
            <person name="Arai W."/>
            <person name="Tsubouchi T."/>
            <person name="Morono Y."/>
            <person name="Uchiyama I."/>
            <person name="Ito T."/>
            <person name="Fujiyama A."/>
            <person name="Inagaki F."/>
            <person name="Takami H."/>
        </authorList>
    </citation>
    <scope>NUCLEOTIDE SEQUENCE</scope>
    <source>
        <strain evidence="7">Expedition CK06-06</strain>
    </source>
</reference>
<feature type="transmembrane region" description="Helical" evidence="6">
    <location>
        <begin position="12"/>
        <end position="33"/>
    </location>
</feature>
<name>X0U670_9ZZZZ</name>
<feature type="non-terminal residue" evidence="7">
    <location>
        <position position="86"/>
    </location>
</feature>
<dbReference type="PANTHER" id="PTHR30589">
    <property type="entry name" value="PROLIPOPROTEIN DIACYLGLYCERYL TRANSFERASE"/>
    <property type="match status" value="1"/>
</dbReference>